<organism evidence="1 2">
    <name type="scientific">Paenibacillus tyrfis</name>
    <dbReference type="NCBI Taxonomy" id="1501230"/>
    <lineage>
        <taxon>Bacteria</taxon>
        <taxon>Bacillati</taxon>
        <taxon>Bacillota</taxon>
        <taxon>Bacilli</taxon>
        <taxon>Bacillales</taxon>
        <taxon>Paenibacillaceae</taxon>
        <taxon>Paenibacillus</taxon>
    </lineage>
</organism>
<evidence type="ECO:0000313" key="2">
    <source>
        <dbReference type="Proteomes" id="UP000028123"/>
    </source>
</evidence>
<dbReference type="OrthoDB" id="9798732at2"/>
<dbReference type="RefSeq" id="WP_010493553.1">
    <property type="nucleotide sequence ID" value="NZ_BSDJ01000007.1"/>
</dbReference>
<dbReference type="PANTHER" id="PTHR33677:SF5">
    <property type="entry name" value="TRANSCRIPTIONAL REPRESSOR FRMR"/>
    <property type="match status" value="1"/>
</dbReference>
<name>A0A081P1Y6_9BACL</name>
<dbReference type="InterPro" id="IPR003735">
    <property type="entry name" value="Metal_Tscrpt_repr"/>
</dbReference>
<dbReference type="AlphaFoldDB" id="A0A081P1Y6"/>
<accession>A0A081P1Y6</accession>
<dbReference type="CDD" id="cd10155">
    <property type="entry name" value="BsYrkD-like_DUF156"/>
    <property type="match status" value="1"/>
</dbReference>
<dbReference type="eggNOG" id="COG1937">
    <property type="taxonomic scope" value="Bacteria"/>
</dbReference>
<evidence type="ECO:0008006" key="3">
    <source>
        <dbReference type="Google" id="ProtNLM"/>
    </source>
</evidence>
<protein>
    <recommendedName>
        <fullName evidence="3">Cytoplasmic protein</fullName>
    </recommendedName>
</protein>
<keyword evidence="2" id="KW-1185">Reference proteome</keyword>
<proteinExistence type="predicted"/>
<evidence type="ECO:0000313" key="1">
    <source>
        <dbReference type="EMBL" id="KEQ24709.1"/>
    </source>
</evidence>
<reference evidence="1 2" key="1">
    <citation type="submission" date="2014-06" db="EMBL/GenBank/DDBJ databases">
        <title>Draft genome sequence of Paenibacillus sp. MSt1.</title>
        <authorList>
            <person name="Aw Y.K."/>
            <person name="Ong K.S."/>
            <person name="Gan H.M."/>
            <person name="Lee S.M."/>
        </authorList>
    </citation>
    <scope>NUCLEOTIDE SEQUENCE [LARGE SCALE GENOMIC DNA]</scope>
    <source>
        <strain evidence="1 2">MSt1</strain>
    </source>
</reference>
<dbReference type="InterPro" id="IPR038390">
    <property type="entry name" value="Metal_Tscrpt_repr_sf"/>
</dbReference>
<dbReference type="GO" id="GO:0045892">
    <property type="term" value="P:negative regulation of DNA-templated transcription"/>
    <property type="evidence" value="ECO:0007669"/>
    <property type="project" value="UniProtKB-ARBA"/>
</dbReference>
<gene>
    <name evidence="1" type="ORF">ET33_08260</name>
</gene>
<dbReference type="Gene3D" id="1.20.58.1000">
    <property type="entry name" value="Metal-sensitive repressor, helix protomer"/>
    <property type="match status" value="1"/>
</dbReference>
<dbReference type="Proteomes" id="UP000028123">
    <property type="component" value="Unassembled WGS sequence"/>
</dbReference>
<comment type="caution">
    <text evidence="1">The sequence shown here is derived from an EMBL/GenBank/DDBJ whole genome shotgun (WGS) entry which is preliminary data.</text>
</comment>
<dbReference type="GO" id="GO:0046872">
    <property type="term" value="F:metal ion binding"/>
    <property type="evidence" value="ECO:0007669"/>
    <property type="project" value="InterPro"/>
</dbReference>
<dbReference type="GO" id="GO:0003677">
    <property type="term" value="F:DNA binding"/>
    <property type="evidence" value="ECO:0007669"/>
    <property type="project" value="InterPro"/>
</dbReference>
<dbReference type="EMBL" id="JNVM01000015">
    <property type="protein sequence ID" value="KEQ24709.1"/>
    <property type="molecule type" value="Genomic_DNA"/>
</dbReference>
<sequence length="86" mass="9633">MEYDNAVKNRLKRIEGQIRGVLGMLEEGKDCRDIVTQLSAIRTAVDRTIGTVIGANLEHCIREELEKGNSPDQVIQEAVQLLVKSR</sequence>
<dbReference type="PANTHER" id="PTHR33677">
    <property type="entry name" value="TRANSCRIPTIONAL REPRESSOR FRMR-RELATED"/>
    <property type="match status" value="1"/>
</dbReference>
<dbReference type="Pfam" id="PF02583">
    <property type="entry name" value="Trns_repr_metal"/>
    <property type="match status" value="1"/>
</dbReference>